<comment type="caution">
    <text evidence="3">The sequence shown here is derived from an EMBL/GenBank/DDBJ whole genome shotgun (WGS) entry which is preliminary data.</text>
</comment>
<reference evidence="3 4" key="1">
    <citation type="journal article" date="2018" name="Mol. Plant Microbe Interact.">
        <title>Taxonomically Different Co-Microsymbionts of a Relict Legume, Oxytropis popoviana, Have Complementary Sets of Symbiotic Genes and Together Increase the Efficiency of Plant Nodulation.</title>
        <authorList>
            <person name="Safronova V."/>
            <person name="Belimov A."/>
            <person name="Sazanova A."/>
            <person name="Chirak E."/>
            <person name="Verkhozina A."/>
            <person name="Kuznetsova I."/>
            <person name="Andronov E."/>
            <person name="Puhalsky J."/>
            <person name="Tikhonovich I."/>
        </authorList>
    </citation>
    <scope>NUCLEOTIDE SEQUENCE [LARGE SCALE GENOMIC DNA]</scope>
    <source>
        <strain evidence="3 4">Opo-235</strain>
    </source>
</reference>
<keyword evidence="1" id="KW-0472">Membrane</keyword>
<dbReference type="AlphaFoldDB" id="A0A3M9XFW3"/>
<organism evidence="3 4">
    <name type="scientific">Mesorhizobium japonicum</name>
    <dbReference type="NCBI Taxonomy" id="2066070"/>
    <lineage>
        <taxon>Bacteria</taxon>
        <taxon>Pseudomonadati</taxon>
        <taxon>Pseudomonadota</taxon>
        <taxon>Alphaproteobacteria</taxon>
        <taxon>Hyphomicrobiales</taxon>
        <taxon>Phyllobacteriaceae</taxon>
        <taxon>Mesorhizobium</taxon>
    </lineage>
</organism>
<evidence type="ECO:0000259" key="2">
    <source>
        <dbReference type="PROSITE" id="PS51123"/>
    </source>
</evidence>
<name>A0A3M9XFW3_9HYPH</name>
<dbReference type="Gene3D" id="3.30.1330.60">
    <property type="entry name" value="OmpA-like domain"/>
    <property type="match status" value="1"/>
</dbReference>
<dbReference type="GO" id="GO:0016020">
    <property type="term" value="C:membrane"/>
    <property type="evidence" value="ECO:0007669"/>
    <property type="project" value="UniProtKB-UniRule"/>
</dbReference>
<sequence>MVAEGSLSVLFRAGNAELSSAGRSRLRQFAKLAVPMGKPIILEGYGDFSSSDDFDFALAQLRIDRVRAELLSSGCQDWLVYARGMGHGVHGARPDDVKSRRRTVRVVIVQ</sequence>
<evidence type="ECO:0000313" key="4">
    <source>
        <dbReference type="Proteomes" id="UP000275436"/>
    </source>
</evidence>
<feature type="domain" description="OmpA-like" evidence="2">
    <location>
        <begin position="1"/>
        <end position="110"/>
    </location>
</feature>
<dbReference type="InterPro" id="IPR006665">
    <property type="entry name" value="OmpA-like"/>
</dbReference>
<dbReference type="Proteomes" id="UP000275436">
    <property type="component" value="Unassembled WGS sequence"/>
</dbReference>
<dbReference type="InterPro" id="IPR036737">
    <property type="entry name" value="OmpA-like_sf"/>
</dbReference>
<proteinExistence type="predicted"/>
<accession>A0A3M9XFW3</accession>
<dbReference type="EMBL" id="QKOD01000001">
    <property type="protein sequence ID" value="RNJ46949.1"/>
    <property type="molecule type" value="Genomic_DNA"/>
</dbReference>
<gene>
    <name evidence="3" type="ORF">DNR46_03500</name>
</gene>
<evidence type="ECO:0000256" key="1">
    <source>
        <dbReference type="PROSITE-ProRule" id="PRU00473"/>
    </source>
</evidence>
<evidence type="ECO:0000313" key="3">
    <source>
        <dbReference type="EMBL" id="RNJ46949.1"/>
    </source>
</evidence>
<dbReference type="SUPFAM" id="SSF103088">
    <property type="entry name" value="OmpA-like"/>
    <property type="match status" value="1"/>
</dbReference>
<dbReference type="PROSITE" id="PS51123">
    <property type="entry name" value="OMPA_2"/>
    <property type="match status" value="1"/>
</dbReference>
<protein>
    <recommendedName>
        <fullName evidence="2">OmpA-like domain-containing protein</fullName>
    </recommendedName>
</protein>